<reference evidence="11 12" key="1">
    <citation type="submission" date="2016-10" db="EMBL/GenBank/DDBJ databases">
        <authorList>
            <person name="de Groot N.N."/>
        </authorList>
    </citation>
    <scope>NUCLEOTIDE SEQUENCE [LARGE SCALE GENOMIC DNA]</scope>
    <source>
        <strain evidence="11 12">DSM 18979</strain>
    </source>
</reference>
<comment type="similarity">
    <text evidence="2 10">Belongs to the PduL family.</text>
</comment>
<evidence type="ECO:0000256" key="8">
    <source>
        <dbReference type="ARBA" id="ARBA00023315"/>
    </source>
</evidence>
<dbReference type="Pfam" id="PF06130">
    <property type="entry name" value="PTAC"/>
    <property type="match status" value="1"/>
</dbReference>
<dbReference type="NCBIfam" id="NF011652">
    <property type="entry name" value="PRK15070.1"/>
    <property type="match status" value="1"/>
</dbReference>
<dbReference type="STRING" id="426128.SAMN05660297_01834"/>
<evidence type="ECO:0000256" key="7">
    <source>
        <dbReference type="ARBA" id="ARBA00022833"/>
    </source>
</evidence>
<dbReference type="PANTHER" id="PTHR39453">
    <property type="entry name" value="PHOSPHATE PROPANOYLTRANSFERASE"/>
    <property type="match status" value="1"/>
</dbReference>
<comment type="cofactor">
    <cofactor evidence="1">
        <name>Zn(2+)</name>
        <dbReference type="ChEBI" id="CHEBI:29105"/>
    </cofactor>
</comment>
<dbReference type="InterPro" id="IPR008300">
    <property type="entry name" value="PTAC"/>
</dbReference>
<organism evidence="11 12">
    <name type="scientific">Natronincola peptidivorans</name>
    <dbReference type="NCBI Taxonomy" id="426128"/>
    <lineage>
        <taxon>Bacteria</taxon>
        <taxon>Bacillati</taxon>
        <taxon>Bacillota</taxon>
        <taxon>Clostridia</taxon>
        <taxon>Peptostreptococcales</taxon>
        <taxon>Natronincolaceae</taxon>
        <taxon>Natronincola</taxon>
    </lineage>
</organism>
<evidence type="ECO:0000256" key="1">
    <source>
        <dbReference type="ARBA" id="ARBA00001947"/>
    </source>
</evidence>
<dbReference type="UniPathway" id="UPA00621"/>
<keyword evidence="7" id="KW-0862">Zinc</keyword>
<dbReference type="EC" id="2.3.1.222" evidence="3 10"/>
<dbReference type="OrthoDB" id="9784365at2"/>
<evidence type="ECO:0000256" key="2">
    <source>
        <dbReference type="ARBA" id="ARBA00007342"/>
    </source>
</evidence>
<dbReference type="GO" id="GO:0016747">
    <property type="term" value="F:acyltransferase activity, transferring groups other than amino-acyl groups"/>
    <property type="evidence" value="ECO:0007669"/>
    <property type="project" value="InterPro"/>
</dbReference>
<dbReference type="PANTHER" id="PTHR39453:SF1">
    <property type="entry name" value="PHOSPHATE PROPANOYLTRANSFERASE"/>
    <property type="match status" value="1"/>
</dbReference>
<evidence type="ECO:0000313" key="12">
    <source>
        <dbReference type="Proteomes" id="UP000199568"/>
    </source>
</evidence>
<evidence type="ECO:0000256" key="4">
    <source>
        <dbReference type="ARBA" id="ARBA00020837"/>
    </source>
</evidence>
<dbReference type="EMBL" id="FOHU01000006">
    <property type="protein sequence ID" value="SET25117.1"/>
    <property type="molecule type" value="Genomic_DNA"/>
</dbReference>
<keyword evidence="6" id="KW-0479">Metal-binding</keyword>
<protein>
    <recommendedName>
        <fullName evidence="4 10">Phosphate propanoyltransferase</fullName>
        <ecNumber evidence="3 10">2.3.1.222</ecNumber>
    </recommendedName>
</protein>
<evidence type="ECO:0000256" key="10">
    <source>
        <dbReference type="PIRNR" id="PIRNR010130"/>
    </source>
</evidence>
<name>A0A1I0CZ23_9FIRM</name>
<comment type="pathway">
    <text evidence="10">Polyol metabolism; 1,2-propanediol degradation.</text>
</comment>
<keyword evidence="8 10" id="KW-0012">Acyltransferase</keyword>
<dbReference type="RefSeq" id="WP_090442629.1">
    <property type="nucleotide sequence ID" value="NZ_FOHU01000006.1"/>
</dbReference>
<proteinExistence type="inferred from homology"/>
<dbReference type="GO" id="GO:0046872">
    <property type="term" value="F:metal ion binding"/>
    <property type="evidence" value="ECO:0007669"/>
    <property type="project" value="UniProtKB-KW"/>
</dbReference>
<evidence type="ECO:0000256" key="6">
    <source>
        <dbReference type="ARBA" id="ARBA00022723"/>
    </source>
</evidence>
<dbReference type="GO" id="GO:0051144">
    <property type="term" value="P:1,2-propanediol catabolic process"/>
    <property type="evidence" value="ECO:0007669"/>
    <property type="project" value="UniProtKB-UniPathway"/>
</dbReference>
<accession>A0A1I0CZ23</accession>
<comment type="function">
    <text evidence="10">Involved in 1,2-propanediol (1,2-PD) degradation by catalyzing the conversion of propanoyl-CoA to propanoyl-phosphate.</text>
</comment>
<evidence type="ECO:0000256" key="3">
    <source>
        <dbReference type="ARBA" id="ARBA00012206"/>
    </source>
</evidence>
<dbReference type="Proteomes" id="UP000199568">
    <property type="component" value="Unassembled WGS sequence"/>
</dbReference>
<keyword evidence="12" id="KW-1185">Reference proteome</keyword>
<keyword evidence="5 10" id="KW-0808">Transferase</keyword>
<evidence type="ECO:0000313" key="11">
    <source>
        <dbReference type="EMBL" id="SET25117.1"/>
    </source>
</evidence>
<gene>
    <name evidence="11" type="ORF">SAMN05660297_01834</name>
</gene>
<dbReference type="PIRSF" id="PIRSF010130">
    <property type="entry name" value="PduL"/>
    <property type="match status" value="1"/>
</dbReference>
<evidence type="ECO:0000256" key="9">
    <source>
        <dbReference type="ARBA" id="ARBA00047589"/>
    </source>
</evidence>
<sequence>MGDPMIDHIVERVMQKIMEDVLIPVEVSARHIHLSKEDMQVLFGEEYVMTKKKDLSQLGQCQYQERVTLIGPKGVIEKVAVLGPAREKTQVEISKTDAVKLGINPPVRESGDLKGSGDIFIATDKSVIKAKESVILAKRHIHMTTEDAKKLQVMDKQIVKVKLLTERPIILEDVVVRVSDKYALNLHIDFDEANAALCTSGTLGKMIIE</sequence>
<dbReference type="AlphaFoldDB" id="A0A1I0CZ23"/>
<evidence type="ECO:0000256" key="5">
    <source>
        <dbReference type="ARBA" id="ARBA00022679"/>
    </source>
</evidence>
<comment type="catalytic activity">
    <reaction evidence="9 10">
        <text>propanoyl-CoA + phosphate = propanoyl phosphate + CoA</text>
        <dbReference type="Rhea" id="RHEA:28046"/>
        <dbReference type="ChEBI" id="CHEBI:43474"/>
        <dbReference type="ChEBI" id="CHEBI:57287"/>
        <dbReference type="ChEBI" id="CHEBI:57392"/>
        <dbReference type="ChEBI" id="CHEBI:58933"/>
        <dbReference type="EC" id="2.3.1.222"/>
    </reaction>
</comment>